<protein>
    <submittedName>
        <fullName evidence="1">DUF768 domain-containing protein</fullName>
    </submittedName>
</protein>
<reference evidence="1 2" key="1">
    <citation type="submission" date="2020-04" db="EMBL/GenBank/DDBJ databases">
        <title>Mesorhizobium japonicum R7A epigenetic regulation of quorum sensing and ICE transfer.</title>
        <authorList>
            <person name="Ramsay J.P."/>
            <person name="Colombi E."/>
            <person name="Perry B.J."/>
            <person name="Staltari A."/>
        </authorList>
    </citation>
    <scope>NUCLEOTIDE SEQUENCE [LARGE SCALE GENOMIC DNA]</scope>
    <source>
        <strain evidence="1 2">R7A</strain>
    </source>
</reference>
<evidence type="ECO:0000313" key="2">
    <source>
        <dbReference type="Proteomes" id="UP000500892"/>
    </source>
</evidence>
<sequence>MKYFDGTNRSNEHWSIMSTRGIEFLQKWVEDNVPPYSKSDPTLAAKLAEQVTADAIKAGIRPEEISEEVGSMLTTMLEVLDQRDTQ</sequence>
<gene>
    <name evidence="1" type="ORF">R7A2020_27530</name>
</gene>
<proteinExistence type="predicted"/>
<name>A0ABX6MZM0_9HYPH</name>
<dbReference type="EMBL" id="CP051772">
    <property type="protein sequence ID" value="QJF04399.1"/>
    <property type="molecule type" value="Genomic_DNA"/>
</dbReference>
<accession>A0ABX6MZM0</accession>
<dbReference type="Proteomes" id="UP000500892">
    <property type="component" value="Chromosome"/>
</dbReference>
<keyword evidence="2" id="KW-1185">Reference proteome</keyword>
<dbReference type="RefSeq" id="WP_095796159.1">
    <property type="nucleotide sequence ID" value="NZ_CP033366.1"/>
</dbReference>
<organism evidence="1 2">
    <name type="scientific">Mesorhizobium japonicum R7A</name>
    <dbReference type="NCBI Taxonomy" id="935547"/>
    <lineage>
        <taxon>Bacteria</taxon>
        <taxon>Pseudomonadati</taxon>
        <taxon>Pseudomonadota</taxon>
        <taxon>Alphaproteobacteria</taxon>
        <taxon>Hyphomicrobiales</taxon>
        <taxon>Phyllobacteriaceae</taxon>
        <taxon>Mesorhizobium</taxon>
    </lineage>
</organism>
<dbReference type="GeneID" id="66685794"/>
<evidence type="ECO:0000313" key="1">
    <source>
        <dbReference type="EMBL" id="QJF04399.1"/>
    </source>
</evidence>